<name>D2EET4_PARA4</name>
<feature type="transmembrane region" description="Helical" evidence="1">
    <location>
        <begin position="140"/>
        <end position="157"/>
    </location>
</feature>
<feature type="transmembrane region" description="Helical" evidence="1">
    <location>
        <begin position="104"/>
        <end position="128"/>
    </location>
</feature>
<keyword evidence="1" id="KW-0812">Transmembrane</keyword>
<evidence type="ECO:0000313" key="2">
    <source>
        <dbReference type="EMBL" id="EEZ93145.1"/>
    </source>
</evidence>
<dbReference type="EMBL" id="GG730041">
    <property type="protein sequence ID" value="EEZ93145.1"/>
    <property type="molecule type" value="Genomic_DNA"/>
</dbReference>
<accession>D2EET4</accession>
<protein>
    <submittedName>
        <fullName evidence="2">Uncharacterized protein</fullName>
    </submittedName>
</protein>
<dbReference type="AlphaFoldDB" id="D2EET4"/>
<evidence type="ECO:0000313" key="3">
    <source>
        <dbReference type="Proteomes" id="UP000009375"/>
    </source>
</evidence>
<reference evidence="2 3" key="1">
    <citation type="journal article" date="2010" name="Proc. Natl. Acad. Sci. U.S.A.">
        <title>Enigmatic, ultrasmall, uncultivated Archaea.</title>
        <authorList>
            <person name="Baker B.J."/>
            <person name="Comolli L.R."/>
            <person name="Dick G.J."/>
            <person name="Hauser L.J."/>
            <person name="Hyatt D."/>
            <person name="Dill B.D."/>
            <person name="Land M.L."/>
            <person name="Verberkmoes N.C."/>
            <person name="Hettich R.L."/>
            <person name="Banfield J.F."/>
        </authorList>
    </citation>
    <scope>NUCLEOTIDE SEQUENCE [LARGE SCALE GENOMIC DNA]</scope>
</reference>
<evidence type="ECO:0000256" key="1">
    <source>
        <dbReference type="SAM" id="Phobius"/>
    </source>
</evidence>
<organism evidence="2 3">
    <name type="scientific">Candidatus Parvarchaeum acidiphilum ARMAN-4</name>
    <dbReference type="NCBI Taxonomy" id="662760"/>
    <lineage>
        <taxon>Archaea</taxon>
        <taxon>Candidatus Parvarchaeota</taxon>
        <taxon>Candidatus Parvarchaeum</taxon>
    </lineage>
</organism>
<feature type="transmembrane region" description="Helical" evidence="1">
    <location>
        <begin position="37"/>
        <end position="54"/>
    </location>
</feature>
<feature type="transmembrane region" description="Helical" evidence="1">
    <location>
        <begin position="12"/>
        <end position="31"/>
    </location>
</feature>
<proteinExistence type="predicted"/>
<dbReference type="Proteomes" id="UP000009375">
    <property type="component" value="Unassembled WGS sequence"/>
</dbReference>
<keyword evidence="1" id="KW-1133">Transmembrane helix</keyword>
<feature type="transmembrane region" description="Helical" evidence="1">
    <location>
        <begin position="75"/>
        <end position="92"/>
    </location>
</feature>
<sequence>MEAEVLIRQSGFFISALTTLSLAIFSIEFILNYELSFFIFSFIIILYLASLYLRNRFWRKVWKRDRKALFRYSNIIIWILGIALLAVFIYFGNSQNIVYHLSHYALNSYLIIMAAIWTVYSALELYMVNQISSVTRYKNANYLTITAIVLVDLSFLLMNHFVYILPIALLLLSVSTVFSGIRLKEIY</sequence>
<keyword evidence="1" id="KW-0472">Membrane</keyword>
<gene>
    <name evidence="2" type="ORF">BJBARM4_0237</name>
</gene>
<feature type="transmembrane region" description="Helical" evidence="1">
    <location>
        <begin position="163"/>
        <end position="181"/>
    </location>
</feature>